<dbReference type="EMBL" id="WBZB01000044">
    <property type="protein sequence ID" value="KAB3527276.1"/>
    <property type="molecule type" value="Genomic_DNA"/>
</dbReference>
<proteinExistence type="predicted"/>
<dbReference type="Proteomes" id="UP000465601">
    <property type="component" value="Unassembled WGS sequence"/>
</dbReference>
<feature type="domain" description="YgjP-like metallopeptidase" evidence="1">
    <location>
        <begin position="22"/>
        <end position="229"/>
    </location>
</feature>
<evidence type="ECO:0000313" key="2">
    <source>
        <dbReference type="EMBL" id="KAB3527276.1"/>
    </source>
</evidence>
<dbReference type="Gene3D" id="3.30.2010.10">
    <property type="entry name" value="Metalloproteases ('zincins'), catalytic domain"/>
    <property type="match status" value="1"/>
</dbReference>
<evidence type="ECO:0000259" key="1">
    <source>
        <dbReference type="Pfam" id="PF01863"/>
    </source>
</evidence>
<dbReference type="Pfam" id="PF01863">
    <property type="entry name" value="YgjP-like"/>
    <property type="match status" value="1"/>
</dbReference>
<dbReference type="OrthoDB" id="9811177at2"/>
<dbReference type="PANTHER" id="PTHR30399">
    <property type="entry name" value="UNCHARACTERIZED PROTEIN YGJP"/>
    <property type="match status" value="1"/>
</dbReference>
<sequence>MKLSYDYEGHKIEFTVEFRNRKSLGIKVSPPRYIIVYAPVNTSRDRIIDMVKTKSKWMIKKLQELQKIQDKIVEKRLVDGEDFLYLGKTYSLQIIVGETVKKPRIELSNHKLLIHTNTKEPDAIKNILKSWYKEMAKEKILERIQYYQPYFMVQPQEVKIKDQQKRWGSCSSSGVLLFNWKLIMAPITILDYVVIHEMCHLIHMNHSKDYWGLVKKILPDYEYRKEWLKMEGVKLSL</sequence>
<evidence type="ECO:0000313" key="3">
    <source>
        <dbReference type="Proteomes" id="UP000465601"/>
    </source>
</evidence>
<protein>
    <submittedName>
        <fullName evidence="2">M48 family metallopeptidase</fullName>
    </submittedName>
</protein>
<dbReference type="InterPro" id="IPR053136">
    <property type="entry name" value="UTP_pyrophosphatase-like"/>
</dbReference>
<comment type="caution">
    <text evidence="2">The sequence shown here is derived from an EMBL/GenBank/DDBJ whole genome shotgun (WGS) entry which is preliminary data.</text>
</comment>
<dbReference type="CDD" id="cd07344">
    <property type="entry name" value="M48_yhfN_like"/>
    <property type="match status" value="1"/>
</dbReference>
<dbReference type="PANTHER" id="PTHR30399:SF1">
    <property type="entry name" value="UTP PYROPHOSPHATASE"/>
    <property type="match status" value="1"/>
</dbReference>
<dbReference type="AlphaFoldDB" id="A0A833HMA1"/>
<reference evidence="2 3" key="1">
    <citation type="submission" date="2019-10" db="EMBL/GenBank/DDBJ databases">
        <title>Alkaliphilus serpentinus sp. nov. and Alkaliphilus pronyensis sp. nov., two novel anaerobic alkaliphilic species isolated from the serpentinized-hosted hydrothermal field of the Prony Bay (New Caledonia).</title>
        <authorList>
            <person name="Postec A."/>
        </authorList>
    </citation>
    <scope>NUCLEOTIDE SEQUENCE [LARGE SCALE GENOMIC DNA]</scope>
    <source>
        <strain evidence="2 3">LacT</strain>
    </source>
</reference>
<organism evidence="2 3">
    <name type="scientific">Alkaliphilus serpentinus</name>
    <dbReference type="NCBI Taxonomy" id="1482731"/>
    <lineage>
        <taxon>Bacteria</taxon>
        <taxon>Bacillati</taxon>
        <taxon>Bacillota</taxon>
        <taxon>Clostridia</taxon>
        <taxon>Peptostreptococcales</taxon>
        <taxon>Natronincolaceae</taxon>
        <taxon>Alkaliphilus</taxon>
    </lineage>
</organism>
<gene>
    <name evidence="2" type="ORF">F8153_12490</name>
</gene>
<dbReference type="RefSeq" id="WP_151866686.1">
    <property type="nucleotide sequence ID" value="NZ_WBZB01000044.1"/>
</dbReference>
<keyword evidence="3" id="KW-1185">Reference proteome</keyword>
<accession>A0A833HMA1</accession>
<name>A0A833HMA1_9FIRM</name>
<dbReference type="InterPro" id="IPR002725">
    <property type="entry name" value="YgjP-like_metallopeptidase"/>
</dbReference>